<dbReference type="EMBL" id="SMLW01000479">
    <property type="protein sequence ID" value="MTI25050.1"/>
    <property type="molecule type" value="Genomic_DNA"/>
</dbReference>
<keyword evidence="2" id="KW-1003">Cell membrane</keyword>
<gene>
    <name evidence="9" type="ORF">E1163_08870</name>
</gene>
<dbReference type="PANTHER" id="PTHR30572">
    <property type="entry name" value="MEMBRANE COMPONENT OF TRANSPORTER-RELATED"/>
    <property type="match status" value="1"/>
</dbReference>
<proteinExistence type="predicted"/>
<comment type="subcellular location">
    <subcellularLocation>
        <location evidence="1">Cell membrane</location>
        <topology evidence="1">Multi-pass membrane protein</topology>
    </subcellularLocation>
</comment>
<keyword evidence="3 6" id="KW-0812">Transmembrane</keyword>
<feature type="transmembrane region" description="Helical" evidence="6">
    <location>
        <begin position="21"/>
        <end position="41"/>
    </location>
</feature>
<dbReference type="InterPro" id="IPR050250">
    <property type="entry name" value="Macrolide_Exporter_MacB"/>
</dbReference>
<keyword evidence="5 6" id="KW-0472">Membrane</keyword>
<name>A0ABW9RQ11_9BACT</name>
<reference evidence="9 10" key="1">
    <citation type="submission" date="2019-02" db="EMBL/GenBank/DDBJ databases">
        <authorList>
            <person name="Goldberg S.R."/>
            <person name="Haltli B.A."/>
            <person name="Correa H."/>
            <person name="Russell K.G."/>
        </authorList>
    </citation>
    <scope>NUCLEOTIDE SEQUENCE [LARGE SCALE GENOMIC DNA]</scope>
    <source>
        <strain evidence="9 10">JCM 16186</strain>
    </source>
</reference>
<evidence type="ECO:0000313" key="9">
    <source>
        <dbReference type="EMBL" id="MTI25050.1"/>
    </source>
</evidence>
<dbReference type="InterPro" id="IPR025857">
    <property type="entry name" value="MacB_PCD"/>
</dbReference>
<evidence type="ECO:0000256" key="3">
    <source>
        <dbReference type="ARBA" id="ARBA00022692"/>
    </source>
</evidence>
<feature type="transmembrane region" description="Helical" evidence="6">
    <location>
        <begin position="721"/>
        <end position="751"/>
    </location>
</feature>
<feature type="transmembrane region" description="Helical" evidence="6">
    <location>
        <begin position="335"/>
        <end position="359"/>
    </location>
</feature>
<feature type="transmembrane region" description="Helical" evidence="6">
    <location>
        <begin position="771"/>
        <end position="791"/>
    </location>
</feature>
<feature type="transmembrane region" description="Helical" evidence="6">
    <location>
        <begin position="423"/>
        <end position="448"/>
    </location>
</feature>
<dbReference type="RefSeq" id="WP_155171086.1">
    <property type="nucleotide sequence ID" value="NZ_BAAAFL010000024.1"/>
</dbReference>
<feature type="transmembrane region" description="Helical" evidence="6">
    <location>
        <begin position="285"/>
        <end position="312"/>
    </location>
</feature>
<evidence type="ECO:0000259" key="8">
    <source>
        <dbReference type="Pfam" id="PF12704"/>
    </source>
</evidence>
<evidence type="ECO:0000256" key="5">
    <source>
        <dbReference type="ARBA" id="ARBA00023136"/>
    </source>
</evidence>
<evidence type="ECO:0000256" key="4">
    <source>
        <dbReference type="ARBA" id="ARBA00022989"/>
    </source>
</evidence>
<dbReference type="Pfam" id="PF12704">
    <property type="entry name" value="MacB_PCD"/>
    <property type="match status" value="1"/>
</dbReference>
<dbReference type="Pfam" id="PF02687">
    <property type="entry name" value="FtsX"/>
    <property type="match status" value="2"/>
</dbReference>
<dbReference type="PANTHER" id="PTHR30572:SF18">
    <property type="entry name" value="ABC-TYPE MACROLIDE FAMILY EXPORT SYSTEM PERMEASE COMPONENT 2"/>
    <property type="match status" value="1"/>
</dbReference>
<protein>
    <submittedName>
        <fullName evidence="9">FtsX-like permease family protein</fullName>
    </submittedName>
</protein>
<feature type="transmembrane region" description="Helical" evidence="6">
    <location>
        <begin position="379"/>
        <end position="402"/>
    </location>
</feature>
<keyword evidence="10" id="KW-1185">Reference proteome</keyword>
<evidence type="ECO:0000256" key="1">
    <source>
        <dbReference type="ARBA" id="ARBA00004651"/>
    </source>
</evidence>
<evidence type="ECO:0000259" key="7">
    <source>
        <dbReference type="Pfam" id="PF02687"/>
    </source>
</evidence>
<keyword evidence="4 6" id="KW-1133">Transmembrane helix</keyword>
<accession>A0ABW9RQ11</accession>
<evidence type="ECO:0000256" key="2">
    <source>
        <dbReference type="ARBA" id="ARBA00022475"/>
    </source>
</evidence>
<comment type="caution">
    <text evidence="9">The sequence shown here is derived from an EMBL/GenBank/DDBJ whole genome shotgun (WGS) entry which is preliminary data.</text>
</comment>
<evidence type="ECO:0000313" key="10">
    <source>
        <dbReference type="Proteomes" id="UP000798808"/>
    </source>
</evidence>
<dbReference type="InterPro" id="IPR003838">
    <property type="entry name" value="ABC3_permease_C"/>
</dbReference>
<feature type="domain" description="MacB-like periplasmic core" evidence="8">
    <location>
        <begin position="20"/>
        <end position="244"/>
    </location>
</feature>
<sequence>MLKNYLRITIRNLQKNKWYSLINIIGLTIGITASLIIFVYINQELSFDKFHKDADRIYRVIRESESATGVDTDKGVPYPMIGALKNDFTEFEASTLYHSDDRPLAVIGNEKFVVDHVLFADSGFFKVFSFEVISGNPAKDLGEPNKAFLTKSLAAKFFGDQNPIGEKIRLRNKIEVEVAGVMEDTPPASHLRFDMLVSYPTFSTDYMGFDMFDITSWEMTAEGYAFVKLKPEATVGQVHAQFKNVVKKHFQERDQVSRRFLLQPLLDIHFNQKVGSPSSVNPTSLWALGTIGLFILLIACVNFINLSTALAVRKSKEVGVRKALGAGRSQLVRQYLADTFIVTLLSGLLAVGIAERMVIMFNQFFEKELEMNPFGNPEIIVFVMVVIVVVALLSGLYPAVVLSGYNPVKALKNNIHTQSKTSLFLRKGLIIVQFFISQVLIISTIVIASQMDYFTSKPLGFDKDAIISIGVEKNDKETLETLRNRLMANTYVENVSFALGPPISNNVFSTHYYLSSKGRDQEYRVQIKPVDYHYLETYGLKLKYGRWFLPGEEKRFSDILENNKADIVYILNETAVRKLGFNNPEEAIGELISTGINNISAPIAGIVEDYHLGSFHEEIMPAIMIHMPMFYYNAGIKITSSNMKEAISHVEDVYVDIYPDNIFEYEFLDDEVRDFYVEEQRTFTLFKIFSSVSIFISCLGLLGLISFIVNQRTKEVGVRKVLGAGVGSIIALFSKDFMILVLMAFVLATPAAWYAMNIWLSDFAYQIDIEIWFFALAIVISGVITFITIGYQSYKAAVSNPVDALRDE</sequence>
<feature type="transmembrane region" description="Helical" evidence="6">
    <location>
        <begin position="688"/>
        <end position="709"/>
    </location>
</feature>
<dbReference type="Proteomes" id="UP000798808">
    <property type="component" value="Unassembled WGS sequence"/>
</dbReference>
<feature type="domain" description="ABC3 transporter permease C-terminal" evidence="7">
    <location>
        <begin position="290"/>
        <end position="407"/>
    </location>
</feature>
<organism evidence="9 10">
    <name type="scientific">Fulvivirga kasyanovii</name>
    <dbReference type="NCBI Taxonomy" id="396812"/>
    <lineage>
        <taxon>Bacteria</taxon>
        <taxon>Pseudomonadati</taxon>
        <taxon>Bacteroidota</taxon>
        <taxon>Cytophagia</taxon>
        <taxon>Cytophagales</taxon>
        <taxon>Fulvivirgaceae</taxon>
        <taxon>Fulvivirga</taxon>
    </lineage>
</organism>
<evidence type="ECO:0000256" key="6">
    <source>
        <dbReference type="SAM" id="Phobius"/>
    </source>
</evidence>
<feature type="domain" description="ABC3 transporter permease C-terminal" evidence="7">
    <location>
        <begin position="688"/>
        <end position="800"/>
    </location>
</feature>